<sequence length="217" mass="22778">MAMGRKQTIWLAGGGAALLLAVLVAWAISSSQKETPRMNTEGPGLVLDIDDAPALDNQKTLRCFVDGSFVGMLTIAECAKKNGVAANALDVGVDESGEMTAAPTASLAPPPPVKVDPAATPVKVEPGEVVPEPKASSGPVAACLRYAGNEWNRLSDAISLNACVTLLYDGRCVSPGQAQYARWGTQTLRLVPKRVEISDDNKSFRTLIEQGQGCSVK</sequence>
<keyword evidence="2" id="KW-1185">Reference proteome</keyword>
<evidence type="ECO:0008006" key="3">
    <source>
        <dbReference type="Google" id="ProtNLM"/>
    </source>
</evidence>
<protein>
    <recommendedName>
        <fullName evidence="3">YARHG domain-containing protein</fullName>
    </recommendedName>
</protein>
<dbReference type="Proteomes" id="UP001214854">
    <property type="component" value="Unassembled WGS sequence"/>
</dbReference>
<dbReference type="RefSeq" id="WP_272748816.1">
    <property type="nucleotide sequence ID" value="NZ_JAQQKX010000011.1"/>
</dbReference>
<comment type="caution">
    <text evidence="1">The sequence shown here is derived from an EMBL/GenBank/DDBJ whole genome shotgun (WGS) entry which is preliminary data.</text>
</comment>
<gene>
    <name evidence="1" type="ORF">PQU92_13730</name>
</gene>
<proteinExistence type="predicted"/>
<reference evidence="1 2" key="1">
    <citation type="submission" date="2023-01" db="EMBL/GenBank/DDBJ databases">
        <title>Novel species of the genus Asticcacaulis isolated from rivers.</title>
        <authorList>
            <person name="Lu H."/>
        </authorList>
    </citation>
    <scope>NUCLEOTIDE SEQUENCE [LARGE SCALE GENOMIC DNA]</scope>
    <source>
        <strain evidence="1 2">BYS171W</strain>
    </source>
</reference>
<evidence type="ECO:0000313" key="2">
    <source>
        <dbReference type="Proteomes" id="UP001214854"/>
    </source>
</evidence>
<evidence type="ECO:0000313" key="1">
    <source>
        <dbReference type="EMBL" id="MDC7684343.1"/>
    </source>
</evidence>
<name>A0ABT5HWA9_9CAUL</name>
<organism evidence="1 2">
    <name type="scientific">Asticcacaulis aquaticus</name>
    <dbReference type="NCBI Taxonomy" id="2984212"/>
    <lineage>
        <taxon>Bacteria</taxon>
        <taxon>Pseudomonadati</taxon>
        <taxon>Pseudomonadota</taxon>
        <taxon>Alphaproteobacteria</taxon>
        <taxon>Caulobacterales</taxon>
        <taxon>Caulobacteraceae</taxon>
        <taxon>Asticcacaulis</taxon>
    </lineage>
</organism>
<dbReference type="EMBL" id="JAQQKX010000011">
    <property type="protein sequence ID" value="MDC7684343.1"/>
    <property type="molecule type" value="Genomic_DNA"/>
</dbReference>
<accession>A0ABT5HWA9</accession>